<evidence type="ECO:0000313" key="3">
    <source>
        <dbReference type="Proteomes" id="UP000527616"/>
    </source>
</evidence>
<name>A0A7Z0D7U1_9ACTN</name>
<dbReference type="SMART" id="SM00450">
    <property type="entry name" value="RHOD"/>
    <property type="match status" value="1"/>
</dbReference>
<gene>
    <name evidence="2" type="ORF">GGQ54_001042</name>
</gene>
<accession>A0A7Z0D7U1</accession>
<dbReference type="InterPro" id="IPR036873">
    <property type="entry name" value="Rhodanese-like_dom_sf"/>
</dbReference>
<dbReference type="RefSeq" id="WP_179444434.1">
    <property type="nucleotide sequence ID" value="NZ_JACBZS010000001.1"/>
</dbReference>
<dbReference type="PANTHER" id="PTHR44086">
    <property type="entry name" value="THIOSULFATE SULFURTRANSFERASE RDL2, MITOCHONDRIAL-RELATED"/>
    <property type="match status" value="1"/>
</dbReference>
<dbReference type="AlphaFoldDB" id="A0A7Z0D7U1"/>
<comment type="caution">
    <text evidence="2">The sequence shown here is derived from an EMBL/GenBank/DDBJ whole genome shotgun (WGS) entry which is preliminary data.</text>
</comment>
<protein>
    <submittedName>
        <fullName evidence="2">Rhodanese-related sulfurtransferase</fullName>
    </submittedName>
</protein>
<dbReference type="GO" id="GO:0004792">
    <property type="term" value="F:thiosulfate-cyanide sulfurtransferase activity"/>
    <property type="evidence" value="ECO:0007669"/>
    <property type="project" value="TreeGrafter"/>
</dbReference>
<dbReference type="PROSITE" id="PS50206">
    <property type="entry name" value="RHODANESE_3"/>
    <property type="match status" value="1"/>
</dbReference>
<dbReference type="EMBL" id="JACBZS010000001">
    <property type="protein sequence ID" value="NYI70482.1"/>
    <property type="molecule type" value="Genomic_DNA"/>
</dbReference>
<evidence type="ECO:0000259" key="1">
    <source>
        <dbReference type="PROSITE" id="PS50206"/>
    </source>
</evidence>
<sequence>MSGVDELLERARAGLTRVPPERLRAEHEAGAWVIDIRPQAQRNEHGEIDFATVIERNVLEWRLDPTSEAALPEASRDARIVVVCQQGYASSLAAATLQQLGIARATDLIGGYDAWREAEDGA</sequence>
<keyword evidence="2" id="KW-0808">Transferase</keyword>
<dbReference type="PANTHER" id="PTHR44086:SF10">
    <property type="entry name" value="THIOSULFATE SULFURTRANSFERASE_RHODANESE-LIKE DOMAIN-CONTAINING PROTEIN 3"/>
    <property type="match status" value="1"/>
</dbReference>
<dbReference type="Gene3D" id="3.40.250.10">
    <property type="entry name" value="Rhodanese-like domain"/>
    <property type="match status" value="1"/>
</dbReference>
<organism evidence="2 3">
    <name type="scientific">Naumannella cuiyingiana</name>
    <dbReference type="NCBI Taxonomy" id="1347891"/>
    <lineage>
        <taxon>Bacteria</taxon>
        <taxon>Bacillati</taxon>
        <taxon>Actinomycetota</taxon>
        <taxon>Actinomycetes</taxon>
        <taxon>Propionibacteriales</taxon>
        <taxon>Propionibacteriaceae</taxon>
        <taxon>Naumannella</taxon>
    </lineage>
</organism>
<keyword evidence="3" id="KW-1185">Reference proteome</keyword>
<dbReference type="InterPro" id="IPR001763">
    <property type="entry name" value="Rhodanese-like_dom"/>
</dbReference>
<dbReference type="Pfam" id="PF00581">
    <property type="entry name" value="Rhodanese"/>
    <property type="match status" value="1"/>
</dbReference>
<evidence type="ECO:0000313" key="2">
    <source>
        <dbReference type="EMBL" id="NYI70482.1"/>
    </source>
</evidence>
<dbReference type="SUPFAM" id="SSF52821">
    <property type="entry name" value="Rhodanese/Cell cycle control phosphatase"/>
    <property type="match status" value="1"/>
</dbReference>
<feature type="domain" description="Rhodanese" evidence="1">
    <location>
        <begin position="27"/>
        <end position="120"/>
    </location>
</feature>
<reference evidence="2 3" key="1">
    <citation type="submission" date="2020-07" db="EMBL/GenBank/DDBJ databases">
        <title>Sequencing the genomes of 1000 actinobacteria strains.</title>
        <authorList>
            <person name="Klenk H.-P."/>
        </authorList>
    </citation>
    <scope>NUCLEOTIDE SEQUENCE [LARGE SCALE GENOMIC DNA]</scope>
    <source>
        <strain evidence="2 3">DSM 103164</strain>
    </source>
</reference>
<proteinExistence type="predicted"/>
<dbReference type="Proteomes" id="UP000527616">
    <property type="component" value="Unassembled WGS sequence"/>
</dbReference>